<evidence type="ECO:0000256" key="10">
    <source>
        <dbReference type="SAM" id="SignalP"/>
    </source>
</evidence>
<dbReference type="Proteomes" id="UP000001072">
    <property type="component" value="Unassembled WGS sequence"/>
</dbReference>
<keyword evidence="12" id="KW-1185">Reference proteome</keyword>
<dbReference type="InterPro" id="IPR013320">
    <property type="entry name" value="ConA-like_dom_sf"/>
</dbReference>
<dbReference type="InterPro" id="IPR001722">
    <property type="entry name" value="Glyco_hydro_7"/>
</dbReference>
<dbReference type="PRINTS" id="PR00734">
    <property type="entry name" value="GLHYDRLASE7"/>
</dbReference>
<evidence type="ECO:0000256" key="3">
    <source>
        <dbReference type="ARBA" id="ARBA00022801"/>
    </source>
</evidence>
<dbReference type="GO" id="GO:0030245">
    <property type="term" value="P:cellulose catabolic process"/>
    <property type="evidence" value="ECO:0007669"/>
    <property type="project" value="UniProtKB-KW"/>
</dbReference>
<comment type="catalytic activity">
    <reaction evidence="1">
        <text>Endohydrolysis of (1-&gt;4)-beta-D-glucosidic linkages in cellulose, lichenin and cereal beta-D-glucans.</text>
        <dbReference type="EC" id="3.2.1.4"/>
    </reaction>
</comment>
<name>F4RKA1_MELLP</name>
<keyword evidence="7 9" id="KW-0326">Glycosidase</keyword>
<dbReference type="EMBL" id="GL883105">
    <property type="protein sequence ID" value="EGG07059.1"/>
    <property type="molecule type" value="Genomic_DNA"/>
</dbReference>
<feature type="signal peptide" evidence="10">
    <location>
        <begin position="1"/>
        <end position="18"/>
    </location>
</feature>
<dbReference type="KEGG" id="mlr:MELLADRAFT_35737"/>
<dbReference type="STRING" id="747676.F4RKA1"/>
<evidence type="ECO:0000256" key="8">
    <source>
        <dbReference type="ARBA" id="ARBA00023326"/>
    </source>
</evidence>
<dbReference type="HOGENOM" id="CLU_020817_3_2_1"/>
<keyword evidence="8 9" id="KW-0624">Polysaccharide degradation</keyword>
<feature type="chain" id="PRO_5003315209" description="Glucanase" evidence="10">
    <location>
        <begin position="19"/>
        <end position="455"/>
    </location>
</feature>
<accession>F4RKA1</accession>
<comment type="similarity">
    <text evidence="2 9">Belongs to the glycosyl hydrolase 7 (cellulase C) family.</text>
</comment>
<dbReference type="RefSeq" id="XP_007409501.1">
    <property type="nucleotide sequence ID" value="XM_007409439.1"/>
</dbReference>
<organism evidence="12">
    <name type="scientific">Melampsora larici-populina (strain 98AG31 / pathotype 3-4-7)</name>
    <name type="common">Poplar leaf rust fungus</name>
    <dbReference type="NCBI Taxonomy" id="747676"/>
    <lineage>
        <taxon>Eukaryota</taxon>
        <taxon>Fungi</taxon>
        <taxon>Dikarya</taxon>
        <taxon>Basidiomycota</taxon>
        <taxon>Pucciniomycotina</taxon>
        <taxon>Pucciniomycetes</taxon>
        <taxon>Pucciniales</taxon>
        <taxon>Melampsoraceae</taxon>
        <taxon>Melampsora</taxon>
    </lineage>
</organism>
<keyword evidence="10" id="KW-0732">Signal</keyword>
<gene>
    <name evidence="11" type="ORF">MELLADRAFT_35737</name>
</gene>
<dbReference type="OrthoDB" id="412382at2759"/>
<evidence type="ECO:0000313" key="11">
    <source>
        <dbReference type="EMBL" id="EGG07059.1"/>
    </source>
</evidence>
<evidence type="ECO:0000256" key="1">
    <source>
        <dbReference type="ARBA" id="ARBA00000966"/>
    </source>
</evidence>
<evidence type="ECO:0000256" key="5">
    <source>
        <dbReference type="ARBA" id="ARBA00023180"/>
    </source>
</evidence>
<dbReference type="eggNOG" id="ENOG502QPHV">
    <property type="taxonomic scope" value="Eukaryota"/>
</dbReference>
<dbReference type="Pfam" id="PF00840">
    <property type="entry name" value="Glyco_hydro_7"/>
    <property type="match status" value="1"/>
</dbReference>
<protein>
    <recommendedName>
        <fullName evidence="9">Glucanase</fullName>
        <ecNumber evidence="9">3.2.1.-</ecNumber>
    </recommendedName>
</protein>
<dbReference type="PANTHER" id="PTHR33753">
    <property type="entry name" value="1,4-BETA-D-GLUCAN CELLOBIOHYDROLASE B"/>
    <property type="match status" value="1"/>
</dbReference>
<evidence type="ECO:0000256" key="6">
    <source>
        <dbReference type="ARBA" id="ARBA00023277"/>
    </source>
</evidence>
<evidence type="ECO:0000256" key="7">
    <source>
        <dbReference type="ARBA" id="ARBA00023295"/>
    </source>
</evidence>
<dbReference type="CDD" id="cd07999">
    <property type="entry name" value="GH7_CBH_EG"/>
    <property type="match status" value="1"/>
</dbReference>
<dbReference type="InParanoid" id="F4RKA1"/>
<evidence type="ECO:0000256" key="9">
    <source>
        <dbReference type="RuleBase" id="RU361164"/>
    </source>
</evidence>
<reference evidence="12" key="1">
    <citation type="journal article" date="2011" name="Proc. Natl. Acad. Sci. U.S.A.">
        <title>Obligate biotrophy features unraveled by the genomic analysis of rust fungi.</title>
        <authorList>
            <person name="Duplessis S."/>
            <person name="Cuomo C.A."/>
            <person name="Lin Y.-C."/>
            <person name="Aerts A."/>
            <person name="Tisserant E."/>
            <person name="Veneault-Fourrey C."/>
            <person name="Joly D.L."/>
            <person name="Hacquard S."/>
            <person name="Amselem J."/>
            <person name="Cantarel B.L."/>
            <person name="Chiu R."/>
            <person name="Coutinho P.M."/>
            <person name="Feau N."/>
            <person name="Field M."/>
            <person name="Frey P."/>
            <person name="Gelhaye E."/>
            <person name="Goldberg J."/>
            <person name="Grabherr M.G."/>
            <person name="Kodira C.D."/>
            <person name="Kohler A."/>
            <person name="Kuees U."/>
            <person name="Lindquist E.A."/>
            <person name="Lucas S.M."/>
            <person name="Mago R."/>
            <person name="Mauceli E."/>
            <person name="Morin E."/>
            <person name="Murat C."/>
            <person name="Pangilinan J.L."/>
            <person name="Park R."/>
            <person name="Pearson M."/>
            <person name="Quesneville H."/>
            <person name="Rouhier N."/>
            <person name="Sakthikumar S."/>
            <person name="Salamov A.A."/>
            <person name="Schmutz J."/>
            <person name="Selles B."/>
            <person name="Shapiro H."/>
            <person name="Tanguay P."/>
            <person name="Tuskan G.A."/>
            <person name="Henrissat B."/>
            <person name="Van de Peer Y."/>
            <person name="Rouze P."/>
            <person name="Ellis J.G."/>
            <person name="Dodds P.N."/>
            <person name="Schein J.E."/>
            <person name="Zhong S."/>
            <person name="Hamelin R.C."/>
            <person name="Grigoriev I.V."/>
            <person name="Szabo L.J."/>
            <person name="Martin F."/>
        </authorList>
    </citation>
    <scope>NUCLEOTIDE SEQUENCE [LARGE SCALE GENOMIC DNA]</scope>
    <source>
        <strain evidence="12">98AG31 / pathotype 3-4-7</strain>
    </source>
</reference>
<dbReference type="GO" id="GO:0008810">
    <property type="term" value="F:cellulase activity"/>
    <property type="evidence" value="ECO:0007669"/>
    <property type="project" value="UniProtKB-EC"/>
</dbReference>
<keyword evidence="6" id="KW-0119">Carbohydrate metabolism</keyword>
<dbReference type="InterPro" id="IPR037019">
    <property type="entry name" value="Glyco_hydro_7_sf"/>
</dbReference>
<keyword evidence="4 9" id="KW-0136">Cellulose degradation</keyword>
<proteinExistence type="inferred from homology"/>
<dbReference type="SUPFAM" id="SSF49899">
    <property type="entry name" value="Concanavalin A-like lectins/glucanases"/>
    <property type="match status" value="1"/>
</dbReference>
<dbReference type="VEuPathDB" id="FungiDB:MELLADRAFT_35737"/>
<dbReference type="EC" id="3.2.1.-" evidence="9"/>
<evidence type="ECO:0000313" key="12">
    <source>
        <dbReference type="Proteomes" id="UP000001072"/>
    </source>
</evidence>
<dbReference type="PANTHER" id="PTHR33753:SF1">
    <property type="entry name" value="ENDO-BETA-1,4-GLUCANASE CELB"/>
    <property type="match status" value="1"/>
</dbReference>
<evidence type="ECO:0000256" key="2">
    <source>
        <dbReference type="ARBA" id="ARBA00006044"/>
    </source>
</evidence>
<dbReference type="AlphaFoldDB" id="F4RKA1"/>
<sequence>MPLSKLSIFTLLASIALSQSSEEVHTTPTEIQPKFNYELCTKKGCFKHKGTVTADVSYREVHSRKDPKKLCLKDKRWDSRLCSNQDECSKNCEIDMISNYTERTGVTNFNKSDNSLSLKLVVSEDKKTKKKNIGSRIYHLDQDGHYVMYKLKGKEISFDVDLSRLGCGLNGAFYLTEMSMDGGSKNQSFMNSNRTGSYYGTGYCDAQCPQDLAFTGAEINLNPPADGAPRKGNCCPEMDILESNALAQAFTPHPCSRTGQSTCMGDQCPEGPKGFCAGCDFNPYRLGSTDFFGPGKTVDSTLPLKIVTQFITDSYGDLAEIKRIYVQEGRIIQNAHPVYPELKPYNSITDNFCSASTALFGGEDRFRQKGGLKKLGQSLDRGMVLVLSLWDDKSDTDMLWLDGTFPPDADPTKPGVVRGPCTPAEGNTTLIENEYPNAFVQYGNIRIGELDSTYP</sequence>
<keyword evidence="5" id="KW-0325">Glycoprotein</keyword>
<dbReference type="GeneID" id="18927496"/>
<dbReference type="Gene3D" id="2.70.100.10">
    <property type="entry name" value="Glycoside hydrolase, family 7, domain"/>
    <property type="match status" value="1"/>
</dbReference>
<keyword evidence="3 9" id="KW-0378">Hydrolase</keyword>
<evidence type="ECO:0000256" key="4">
    <source>
        <dbReference type="ARBA" id="ARBA00023001"/>
    </source>
</evidence>